<keyword evidence="3" id="KW-1185">Reference proteome</keyword>
<feature type="transmembrane region" description="Helical" evidence="1">
    <location>
        <begin position="7"/>
        <end position="25"/>
    </location>
</feature>
<dbReference type="EMBL" id="PUGF01000019">
    <property type="protein sequence ID" value="PRC91743.1"/>
    <property type="molecule type" value="Genomic_DNA"/>
</dbReference>
<keyword evidence="1" id="KW-0812">Transmembrane</keyword>
<name>A0A2S9GVJ7_9BURK</name>
<comment type="caution">
    <text evidence="2">The sequence shown here is derived from an EMBL/GenBank/DDBJ whole genome shotgun (WGS) entry which is preliminary data.</text>
</comment>
<keyword evidence="1" id="KW-1133">Transmembrane helix</keyword>
<organism evidence="2 3">
    <name type="scientific">Solimicrobium silvestre</name>
    <dbReference type="NCBI Taxonomy" id="2099400"/>
    <lineage>
        <taxon>Bacteria</taxon>
        <taxon>Pseudomonadati</taxon>
        <taxon>Pseudomonadota</taxon>
        <taxon>Betaproteobacteria</taxon>
        <taxon>Burkholderiales</taxon>
        <taxon>Oxalobacteraceae</taxon>
        <taxon>Solimicrobium</taxon>
    </lineage>
</organism>
<proteinExistence type="predicted"/>
<gene>
    <name evidence="2" type="ORF">S2091_3498</name>
</gene>
<accession>A0A2S9GVJ7</accession>
<protein>
    <submittedName>
        <fullName evidence="2">Uncharacterized protein</fullName>
    </submittedName>
</protein>
<dbReference type="AlphaFoldDB" id="A0A2S9GVJ7"/>
<keyword evidence="1" id="KW-0472">Membrane</keyword>
<sequence length="60" mass="6577">MKWVGMYVIGFFILICGLLVALWKLDILASIGTTWIVIAVVIAVGIDIIVSVSQSDINRK</sequence>
<evidence type="ECO:0000313" key="2">
    <source>
        <dbReference type="EMBL" id="PRC91743.1"/>
    </source>
</evidence>
<evidence type="ECO:0000256" key="1">
    <source>
        <dbReference type="SAM" id="Phobius"/>
    </source>
</evidence>
<feature type="transmembrane region" description="Helical" evidence="1">
    <location>
        <begin position="31"/>
        <end position="50"/>
    </location>
</feature>
<dbReference type="Proteomes" id="UP000237839">
    <property type="component" value="Unassembled WGS sequence"/>
</dbReference>
<dbReference type="RefSeq" id="WP_105533250.1">
    <property type="nucleotide sequence ID" value="NZ_PUGF01000019.1"/>
</dbReference>
<reference evidence="2 3" key="1">
    <citation type="submission" date="2018-02" db="EMBL/GenBank/DDBJ databases">
        <title>Solimicrobium silvestre gen. nov., sp. nov., isolated from alpine forest soil.</title>
        <authorList>
            <person name="Margesin R."/>
            <person name="Albuquerque L."/>
            <person name="Zhang D.-C."/>
            <person name="Froufe H.J.C."/>
            <person name="Severino R."/>
            <person name="Roxo I."/>
            <person name="Egas C."/>
            <person name="Da Costa M.S."/>
        </authorList>
    </citation>
    <scope>NUCLEOTIDE SEQUENCE [LARGE SCALE GENOMIC DNA]</scope>
    <source>
        <strain evidence="2 3">S20-91</strain>
    </source>
</reference>
<evidence type="ECO:0000313" key="3">
    <source>
        <dbReference type="Proteomes" id="UP000237839"/>
    </source>
</evidence>